<gene>
    <name evidence="2" type="ORF">Salmuc_01657</name>
</gene>
<proteinExistence type="predicted"/>
<sequence>MMFTRTILSISTAAMLTTGLAQADPAPKVDYVFAVKDGVMQRCIGDVDIVFGLANAALDDQRGLGRRDVHRIVNTCALRYRLARRNGLSYVALEAFQDDSCLDDSCRMRYREPLAKQIYALSATYTAAYAEVLHGNLVDACSQTHELDCVPHAVDITAEQPIAAGFGWLQLDQDGRLDRLAKVDPARYGTIPDISGTGAAGPPEGSSVAEDTAAIDGAETTDAILAIRDAATETFGDDIPSGDLVAGMQEALSEVDLAVQQERVLISDTIDPVSVDGVNGLIRITVPAPRGVCLALLSDAASFDATEITVDRDLWVTGSDPEAVCSHSNTNVRIVY</sequence>
<organism evidence="2 3">
    <name type="scientific">Salipiger mucosus DSM 16094</name>
    <dbReference type="NCBI Taxonomy" id="1123237"/>
    <lineage>
        <taxon>Bacteria</taxon>
        <taxon>Pseudomonadati</taxon>
        <taxon>Pseudomonadota</taxon>
        <taxon>Alphaproteobacteria</taxon>
        <taxon>Rhodobacterales</taxon>
        <taxon>Roseobacteraceae</taxon>
        <taxon>Salipiger</taxon>
    </lineage>
</organism>
<name>S9QWA6_9RHOB</name>
<feature type="signal peptide" evidence="1">
    <location>
        <begin position="1"/>
        <end position="23"/>
    </location>
</feature>
<evidence type="ECO:0000256" key="1">
    <source>
        <dbReference type="SAM" id="SignalP"/>
    </source>
</evidence>
<keyword evidence="3" id="KW-1185">Reference proteome</keyword>
<dbReference type="Proteomes" id="UP000015347">
    <property type="component" value="Unassembled WGS sequence"/>
</dbReference>
<dbReference type="HOGENOM" id="CLU_826083_0_0_5"/>
<protein>
    <submittedName>
        <fullName evidence="2">Uncharacterized protein</fullName>
    </submittedName>
</protein>
<feature type="chain" id="PRO_5004568207" evidence="1">
    <location>
        <begin position="24"/>
        <end position="336"/>
    </location>
</feature>
<dbReference type="STRING" id="1123237.Salmuc_01657"/>
<dbReference type="EMBL" id="APVH01000013">
    <property type="protein sequence ID" value="EPX83882.1"/>
    <property type="molecule type" value="Genomic_DNA"/>
</dbReference>
<accession>S9QWA6</accession>
<dbReference type="AlphaFoldDB" id="S9QWA6"/>
<keyword evidence="1" id="KW-0732">Signal</keyword>
<evidence type="ECO:0000313" key="3">
    <source>
        <dbReference type="Proteomes" id="UP000015347"/>
    </source>
</evidence>
<reference evidence="3" key="1">
    <citation type="journal article" date="2014" name="Stand. Genomic Sci.">
        <title>Genome sequence of the exopolysaccharide-producing Salipiger mucosus type strain (DSM 16094(T)), a moderately halophilic member of the Roseobacter clade.</title>
        <authorList>
            <person name="Riedel T."/>
            <person name="Spring S."/>
            <person name="Fiebig A."/>
            <person name="Petersen J."/>
            <person name="Kyrpides N.C."/>
            <person name="Goker M."/>
            <person name="Klenk H.P."/>
        </authorList>
    </citation>
    <scope>NUCLEOTIDE SEQUENCE [LARGE SCALE GENOMIC DNA]</scope>
    <source>
        <strain evidence="3">DSM 16094</strain>
    </source>
</reference>
<evidence type="ECO:0000313" key="2">
    <source>
        <dbReference type="EMBL" id="EPX83882.1"/>
    </source>
</evidence>
<comment type="caution">
    <text evidence="2">The sequence shown here is derived from an EMBL/GenBank/DDBJ whole genome shotgun (WGS) entry which is preliminary data.</text>
</comment>